<evidence type="ECO:0000259" key="5">
    <source>
        <dbReference type="PROSITE" id="PS51202"/>
    </source>
</evidence>
<dbReference type="GO" id="GO:0003700">
    <property type="term" value="F:DNA-binding transcription factor activity"/>
    <property type="evidence" value="ECO:0007669"/>
    <property type="project" value="InterPro"/>
</dbReference>
<dbReference type="Pfam" id="PF02080">
    <property type="entry name" value="TrkA_C"/>
    <property type="match status" value="1"/>
</dbReference>
<dbReference type="GO" id="GO:0008324">
    <property type="term" value="F:monoatomic cation transmembrane transporter activity"/>
    <property type="evidence" value="ECO:0007669"/>
    <property type="project" value="InterPro"/>
</dbReference>
<dbReference type="SUPFAM" id="SSF46785">
    <property type="entry name" value="Winged helix' DNA-binding domain"/>
    <property type="match status" value="1"/>
</dbReference>
<keyword evidence="1" id="KW-0805">Transcription regulation</keyword>
<dbReference type="SUPFAM" id="SSF116726">
    <property type="entry name" value="TrkA C-terminal domain-like"/>
    <property type="match status" value="1"/>
</dbReference>
<dbReference type="AlphaFoldDB" id="A0A857DKL2"/>
<evidence type="ECO:0000256" key="2">
    <source>
        <dbReference type="ARBA" id="ARBA00023125"/>
    </source>
</evidence>
<dbReference type="PROSITE" id="PS51202">
    <property type="entry name" value="RCK_C"/>
    <property type="match status" value="1"/>
</dbReference>
<gene>
    <name evidence="6" type="ORF">GQ588_12165</name>
</gene>
<evidence type="ECO:0000259" key="4">
    <source>
        <dbReference type="PROSITE" id="PS50949"/>
    </source>
</evidence>
<dbReference type="GO" id="GO:0045892">
    <property type="term" value="P:negative regulation of DNA-templated transcription"/>
    <property type="evidence" value="ECO:0007669"/>
    <property type="project" value="TreeGrafter"/>
</dbReference>
<sequence>MEQAKYQEIANEIAHAVVLGEFREGDKIHGRSTLAGRFNVSPETIRRAIAILQNEGVVRVKPGIGIIVNSRIEAEKFLKSFDQKNEVQAFIDELKSLMEQRKEIDGQIDVLLQKVSTYADRYISRWNDVEELKIQPESSAIGCSLRELKVREETGATVVGVVRNGNENFSPEADFLLEEGDILLVVSSENGNKKVRSLLK</sequence>
<protein>
    <submittedName>
        <fullName evidence="6">GntR family transcriptional regulator</fullName>
    </submittedName>
</protein>
<evidence type="ECO:0000313" key="7">
    <source>
        <dbReference type="Proteomes" id="UP000430508"/>
    </source>
</evidence>
<dbReference type="PANTHER" id="PTHR44846:SF1">
    <property type="entry name" value="MANNOSYL-D-GLYCERATE TRANSPORT_METABOLISM SYSTEM REPRESSOR MNGR-RELATED"/>
    <property type="match status" value="1"/>
</dbReference>
<dbReference type="InterPro" id="IPR036390">
    <property type="entry name" value="WH_DNA-bd_sf"/>
</dbReference>
<dbReference type="EMBL" id="CP046996">
    <property type="protein sequence ID" value="QHA01343.1"/>
    <property type="molecule type" value="Genomic_DNA"/>
</dbReference>
<dbReference type="SMART" id="SM00345">
    <property type="entry name" value="HTH_GNTR"/>
    <property type="match status" value="1"/>
</dbReference>
<feature type="domain" description="HTH gntR-type" evidence="4">
    <location>
        <begin position="3"/>
        <end position="71"/>
    </location>
</feature>
<reference evidence="6 7" key="1">
    <citation type="submission" date="2019-12" db="EMBL/GenBank/DDBJ databases">
        <title>Sequence classification of anaerobic respiratory reductive dehalogenases: First we see many, then we see few.</title>
        <authorList>
            <person name="Molenda O."/>
            <person name="Puentes Jacome L.A."/>
            <person name="Cao X."/>
            <person name="Nesbo C.L."/>
            <person name="Tang S."/>
            <person name="Morson N."/>
            <person name="Patron J."/>
            <person name="Lomheim L."/>
            <person name="Wishart D.S."/>
            <person name="Edwards E.A."/>
        </authorList>
    </citation>
    <scope>NUCLEOTIDE SEQUENCE [LARGE SCALE GENOMIC DNA]</scope>
    <source>
        <strain evidence="6 7">12DCA</strain>
    </source>
</reference>
<evidence type="ECO:0000313" key="6">
    <source>
        <dbReference type="EMBL" id="QHA01343.1"/>
    </source>
</evidence>
<dbReference type="InterPro" id="IPR036721">
    <property type="entry name" value="RCK_C_sf"/>
</dbReference>
<dbReference type="PROSITE" id="PS50949">
    <property type="entry name" value="HTH_GNTR"/>
    <property type="match status" value="1"/>
</dbReference>
<accession>A0A857DKL2</accession>
<dbReference type="InterPro" id="IPR000524">
    <property type="entry name" value="Tscrpt_reg_HTH_GntR"/>
</dbReference>
<proteinExistence type="predicted"/>
<dbReference type="CDD" id="cd07377">
    <property type="entry name" value="WHTH_GntR"/>
    <property type="match status" value="1"/>
</dbReference>
<dbReference type="Pfam" id="PF00392">
    <property type="entry name" value="GntR"/>
    <property type="match status" value="1"/>
</dbReference>
<organism evidence="6 7">
    <name type="scientific">Dehalobacter restrictus</name>
    <dbReference type="NCBI Taxonomy" id="55583"/>
    <lineage>
        <taxon>Bacteria</taxon>
        <taxon>Bacillati</taxon>
        <taxon>Bacillota</taxon>
        <taxon>Clostridia</taxon>
        <taxon>Eubacteriales</taxon>
        <taxon>Desulfitobacteriaceae</taxon>
        <taxon>Dehalobacter</taxon>
    </lineage>
</organism>
<dbReference type="Gene3D" id="3.30.70.1450">
    <property type="entry name" value="Regulator of K+ conductance, C-terminal domain"/>
    <property type="match status" value="1"/>
</dbReference>
<evidence type="ECO:0000256" key="1">
    <source>
        <dbReference type="ARBA" id="ARBA00023015"/>
    </source>
</evidence>
<dbReference type="GO" id="GO:0006813">
    <property type="term" value="P:potassium ion transport"/>
    <property type="evidence" value="ECO:0007669"/>
    <property type="project" value="InterPro"/>
</dbReference>
<dbReference type="InterPro" id="IPR006037">
    <property type="entry name" value="RCK_C"/>
</dbReference>
<dbReference type="InterPro" id="IPR036388">
    <property type="entry name" value="WH-like_DNA-bd_sf"/>
</dbReference>
<dbReference type="PANTHER" id="PTHR44846">
    <property type="entry name" value="MANNOSYL-D-GLYCERATE TRANSPORT/METABOLISM SYSTEM REPRESSOR MNGR-RELATED"/>
    <property type="match status" value="1"/>
</dbReference>
<dbReference type="InterPro" id="IPR050679">
    <property type="entry name" value="Bact_HTH_transcr_reg"/>
</dbReference>
<name>A0A857DKL2_9FIRM</name>
<evidence type="ECO:0000256" key="3">
    <source>
        <dbReference type="ARBA" id="ARBA00023163"/>
    </source>
</evidence>
<keyword evidence="2" id="KW-0238">DNA-binding</keyword>
<dbReference type="GO" id="GO:0003677">
    <property type="term" value="F:DNA binding"/>
    <property type="evidence" value="ECO:0007669"/>
    <property type="project" value="UniProtKB-KW"/>
</dbReference>
<feature type="domain" description="RCK C-terminal" evidence="5">
    <location>
        <begin position="117"/>
        <end position="200"/>
    </location>
</feature>
<dbReference type="Gene3D" id="1.10.10.10">
    <property type="entry name" value="Winged helix-like DNA-binding domain superfamily/Winged helix DNA-binding domain"/>
    <property type="match status" value="1"/>
</dbReference>
<dbReference type="Proteomes" id="UP000430508">
    <property type="component" value="Chromosome"/>
</dbReference>
<dbReference type="RefSeq" id="WP_015043712.1">
    <property type="nucleotide sequence ID" value="NZ_CP046996.1"/>
</dbReference>
<keyword evidence="3" id="KW-0804">Transcription</keyword>